<gene>
    <name evidence="2" type="ORF">H8M03_06445</name>
</gene>
<proteinExistence type="predicted"/>
<organism evidence="2 3">
    <name type="scientific">Sphingomonas sabuli</name>
    <dbReference type="NCBI Taxonomy" id="2764186"/>
    <lineage>
        <taxon>Bacteria</taxon>
        <taxon>Pseudomonadati</taxon>
        <taxon>Pseudomonadota</taxon>
        <taxon>Alphaproteobacteria</taxon>
        <taxon>Sphingomonadales</taxon>
        <taxon>Sphingomonadaceae</taxon>
        <taxon>Sphingomonas</taxon>
    </lineage>
</organism>
<name>A0A7G9KZB4_9SPHN</name>
<feature type="region of interest" description="Disordered" evidence="1">
    <location>
        <begin position="1"/>
        <end position="71"/>
    </location>
</feature>
<dbReference type="AlphaFoldDB" id="A0A7G9KZB4"/>
<keyword evidence="3" id="KW-1185">Reference proteome</keyword>
<protein>
    <submittedName>
        <fullName evidence="2">Uncharacterized protein</fullName>
    </submittedName>
</protein>
<dbReference type="KEGG" id="ssau:H8M03_06445"/>
<feature type="compositionally biased region" description="Polar residues" evidence="1">
    <location>
        <begin position="60"/>
        <end position="71"/>
    </location>
</feature>
<dbReference type="RefSeq" id="WP_187478669.1">
    <property type="nucleotide sequence ID" value="NZ_CP060697.1"/>
</dbReference>
<reference evidence="2 3" key="1">
    <citation type="submission" date="2020-08" db="EMBL/GenBank/DDBJ databases">
        <title>Sphingomonas sp. sand1-3 16S ribosomal RNA gene Genome sequencing and assembly.</title>
        <authorList>
            <person name="Kang M."/>
        </authorList>
    </citation>
    <scope>NUCLEOTIDE SEQUENCE [LARGE SCALE GENOMIC DNA]</scope>
    <source>
        <strain evidence="3">sand1-3</strain>
    </source>
</reference>
<evidence type="ECO:0000313" key="3">
    <source>
        <dbReference type="Proteomes" id="UP000515861"/>
    </source>
</evidence>
<sequence length="71" mass="7579">MLAAFLAGCGRQNQTDDSTNDPLAASSSRQEDRFGEGFGTAYRAEPNSEPRNVSDADVTPLSTTTDPIDIE</sequence>
<dbReference type="EMBL" id="CP060697">
    <property type="protein sequence ID" value="QNM81713.1"/>
    <property type="molecule type" value="Genomic_DNA"/>
</dbReference>
<accession>A0A7G9KZB4</accession>
<dbReference type="Proteomes" id="UP000515861">
    <property type="component" value="Chromosome"/>
</dbReference>
<evidence type="ECO:0000256" key="1">
    <source>
        <dbReference type="SAM" id="MobiDB-lite"/>
    </source>
</evidence>
<evidence type="ECO:0000313" key="2">
    <source>
        <dbReference type="EMBL" id="QNM81713.1"/>
    </source>
</evidence>
<feature type="compositionally biased region" description="Polar residues" evidence="1">
    <location>
        <begin position="11"/>
        <end position="28"/>
    </location>
</feature>